<name>A0ABZ2KII6_9BACT</name>
<keyword evidence="2" id="KW-1133">Transmembrane helix</keyword>
<dbReference type="Proteomes" id="UP001379533">
    <property type="component" value="Chromosome"/>
</dbReference>
<dbReference type="RefSeq" id="WP_394849086.1">
    <property type="nucleotide sequence ID" value="NZ_CP089982.1"/>
</dbReference>
<gene>
    <name evidence="3" type="ORF">LZC95_16750</name>
</gene>
<keyword evidence="4" id="KW-1185">Reference proteome</keyword>
<keyword evidence="2" id="KW-0472">Membrane</keyword>
<organism evidence="3 4">
    <name type="scientific">Pendulispora brunnea</name>
    <dbReference type="NCBI Taxonomy" id="2905690"/>
    <lineage>
        <taxon>Bacteria</taxon>
        <taxon>Pseudomonadati</taxon>
        <taxon>Myxococcota</taxon>
        <taxon>Myxococcia</taxon>
        <taxon>Myxococcales</taxon>
        <taxon>Sorangiineae</taxon>
        <taxon>Pendulisporaceae</taxon>
        <taxon>Pendulispora</taxon>
    </lineage>
</organism>
<feature type="transmembrane region" description="Helical" evidence="2">
    <location>
        <begin position="180"/>
        <end position="199"/>
    </location>
</feature>
<feature type="transmembrane region" description="Helical" evidence="2">
    <location>
        <begin position="236"/>
        <end position="257"/>
    </location>
</feature>
<reference evidence="3 4" key="1">
    <citation type="submission" date="2021-12" db="EMBL/GenBank/DDBJ databases">
        <title>Discovery of the Pendulisporaceae a myxobacterial family with distinct sporulation behavior and unique specialized metabolism.</title>
        <authorList>
            <person name="Garcia R."/>
            <person name="Popoff A."/>
            <person name="Bader C.D."/>
            <person name="Loehr J."/>
            <person name="Walesch S."/>
            <person name="Walt C."/>
            <person name="Boldt J."/>
            <person name="Bunk B."/>
            <person name="Haeckl F.J.F.P.J."/>
            <person name="Gunesch A.P."/>
            <person name="Birkelbach J."/>
            <person name="Nuebel U."/>
            <person name="Pietschmann T."/>
            <person name="Bach T."/>
            <person name="Mueller R."/>
        </authorList>
    </citation>
    <scope>NUCLEOTIDE SEQUENCE [LARGE SCALE GENOMIC DNA]</scope>
    <source>
        <strain evidence="3 4">MSr12523</strain>
    </source>
</reference>
<keyword evidence="2" id="KW-0812">Transmembrane</keyword>
<proteinExistence type="predicted"/>
<protein>
    <submittedName>
        <fullName evidence="3">Uncharacterized protein</fullName>
    </submittedName>
</protein>
<dbReference type="EMBL" id="CP089982">
    <property type="protein sequence ID" value="WXA98475.1"/>
    <property type="molecule type" value="Genomic_DNA"/>
</dbReference>
<evidence type="ECO:0000256" key="2">
    <source>
        <dbReference type="SAM" id="Phobius"/>
    </source>
</evidence>
<feature type="compositionally biased region" description="Basic and acidic residues" evidence="1">
    <location>
        <begin position="316"/>
        <end position="328"/>
    </location>
</feature>
<feature type="region of interest" description="Disordered" evidence="1">
    <location>
        <begin position="302"/>
        <end position="338"/>
    </location>
</feature>
<feature type="transmembrane region" description="Helical" evidence="2">
    <location>
        <begin position="85"/>
        <end position="109"/>
    </location>
</feature>
<feature type="transmembrane region" description="Helical" evidence="2">
    <location>
        <begin position="263"/>
        <end position="282"/>
    </location>
</feature>
<accession>A0ABZ2KII6</accession>
<sequence length="338" mass="36102">MDRTTESADLVLLANDAMRARHRPWMILLMWAWEAVWAFAIAWPIGRMAARAYGTHPDGDGVLFRAGALELADFLMHGQRALPAVVGHMTVLVPAALVLGLLPLAALMASMMHATRDRRAPRLRQLWPHVLGSFTPMAGLLVLSAIAIVTSAAAVMALGTAVAGTYAEGHHVGGEPRADMLGLGVTAVGLLVPCFVGILHDMARAAVVRFRAKTGRAIVLAWKAMALHPVGECWSYVWRALVSWGLVALGALVAARLGGRPGVALVALFVVHQAIVLSRVALRASWLARALRSLDSAHSFSARREGPVTWPPPPPPEKETDIPVHSDEPAVPILDQGA</sequence>
<evidence type="ECO:0000313" key="3">
    <source>
        <dbReference type="EMBL" id="WXA98475.1"/>
    </source>
</evidence>
<feature type="transmembrane region" description="Helical" evidence="2">
    <location>
        <begin position="130"/>
        <end position="160"/>
    </location>
</feature>
<evidence type="ECO:0000313" key="4">
    <source>
        <dbReference type="Proteomes" id="UP001379533"/>
    </source>
</evidence>
<evidence type="ECO:0000256" key="1">
    <source>
        <dbReference type="SAM" id="MobiDB-lite"/>
    </source>
</evidence>
<feature type="transmembrane region" description="Helical" evidence="2">
    <location>
        <begin position="25"/>
        <end position="45"/>
    </location>
</feature>